<reference evidence="4 5" key="1">
    <citation type="submission" date="2015-06" db="EMBL/GenBank/DDBJ databases">
        <title>The Genome Sequence of Enterococcus durans 4EA1.</title>
        <authorList>
            <consortium name="The Broad Institute Genomics Platform"/>
            <consortium name="The Broad Institute Genome Sequencing Center for Infectious Disease"/>
            <person name="Earl A.M."/>
            <person name="Van Tyne D."/>
            <person name="Lebreton F."/>
            <person name="Saavedra J.T."/>
            <person name="Gilmore M.S."/>
            <person name="Manson Mcguire A."/>
            <person name="Clock S."/>
            <person name="Crupain M."/>
            <person name="Rangan U."/>
            <person name="Young S."/>
            <person name="Abouelleil A."/>
            <person name="Cao P."/>
            <person name="Chapman S.B."/>
            <person name="Griggs A."/>
            <person name="Priest M."/>
            <person name="Shea T."/>
            <person name="Wortman J."/>
            <person name="Nusbaum C."/>
            <person name="Birren B."/>
        </authorList>
    </citation>
    <scope>NUCLEOTIDE SEQUENCE [LARGE SCALE GENOMIC DNA]</scope>
    <source>
        <strain evidence="4 5">4EA1</strain>
    </source>
</reference>
<protein>
    <recommendedName>
        <fullName evidence="3">DUF4352 domain-containing protein</fullName>
    </recommendedName>
</protein>
<feature type="chain" id="PRO_5039552655" description="DUF4352 domain-containing protein" evidence="2">
    <location>
        <begin position="20"/>
        <end position="361"/>
    </location>
</feature>
<dbReference type="Pfam" id="PF11611">
    <property type="entry name" value="DUF4352"/>
    <property type="match status" value="1"/>
</dbReference>
<dbReference type="RefSeq" id="WP_113846392.1">
    <property type="nucleotide sequence ID" value="NZ_LEPB01000007.1"/>
</dbReference>
<accession>A0A367CAD5</accession>
<feature type="signal peptide" evidence="2">
    <location>
        <begin position="1"/>
        <end position="19"/>
    </location>
</feature>
<evidence type="ECO:0000256" key="1">
    <source>
        <dbReference type="ARBA" id="ARBA00022729"/>
    </source>
</evidence>
<name>A0A367CAD5_9ENTE</name>
<dbReference type="EMBL" id="LEPB01000007">
    <property type="protein sequence ID" value="RCA09601.1"/>
    <property type="molecule type" value="Genomic_DNA"/>
</dbReference>
<dbReference type="InterPro" id="IPR029050">
    <property type="entry name" value="Immunoprotect_excell_Ig-like"/>
</dbReference>
<evidence type="ECO:0000313" key="5">
    <source>
        <dbReference type="Proteomes" id="UP000252797"/>
    </source>
</evidence>
<sequence length="361" mass="39966">MKKVSTAGLILGTVLLLGACGNSGKGSVTKPAAEAGSTAVKIKSGSYVLEEGDKAGDGAGYLALEVSVKNISKNSIDLSSQDFSLYDKDDDKISEKNIYSEDDSFRSFDGTSLSKGKSVDGYIVFPVEKEQKYELHFKPILQSDEKSKEITLKVDASKYHDDTENIKKLAEQYVSQVFLNKMTAADKENKLKLNNDLGKEHNDFNQQFSARLKKEFTEYVPSDAELGKAVESFETANQKKAKINYTIDQLFPNEATVNVLPEMITFDGIDTDSIITQFVNENEGKYDDYEKASIDAEKYLLQQLPSKFDSATTSQPSDMSGEGYKINLTQKDGKWIVDSSKSDSNYDYQALVSSFMGGLYE</sequence>
<dbReference type="PROSITE" id="PS51257">
    <property type="entry name" value="PROKAR_LIPOPROTEIN"/>
    <property type="match status" value="1"/>
</dbReference>
<comment type="caution">
    <text evidence="4">The sequence shown here is derived from an EMBL/GenBank/DDBJ whole genome shotgun (WGS) entry which is preliminary data.</text>
</comment>
<dbReference type="Gene3D" id="2.60.40.1240">
    <property type="match status" value="1"/>
</dbReference>
<organism evidence="4 5">
    <name type="scientific">Enterococcus durans</name>
    <dbReference type="NCBI Taxonomy" id="53345"/>
    <lineage>
        <taxon>Bacteria</taxon>
        <taxon>Bacillati</taxon>
        <taxon>Bacillota</taxon>
        <taxon>Bacilli</taxon>
        <taxon>Lactobacillales</taxon>
        <taxon>Enterococcaceae</taxon>
        <taxon>Enterococcus</taxon>
    </lineage>
</organism>
<evidence type="ECO:0000259" key="3">
    <source>
        <dbReference type="Pfam" id="PF11611"/>
    </source>
</evidence>
<dbReference type="AlphaFoldDB" id="A0A367CAD5"/>
<evidence type="ECO:0000256" key="2">
    <source>
        <dbReference type="SAM" id="SignalP"/>
    </source>
</evidence>
<dbReference type="InterPro" id="IPR029051">
    <property type="entry name" value="DUF4352"/>
</dbReference>
<dbReference type="Proteomes" id="UP000252797">
    <property type="component" value="Unassembled WGS sequence"/>
</dbReference>
<proteinExistence type="predicted"/>
<feature type="domain" description="DUF4352" evidence="3">
    <location>
        <begin position="34"/>
        <end position="144"/>
    </location>
</feature>
<keyword evidence="1 2" id="KW-0732">Signal</keyword>
<gene>
    <name evidence="4" type="ORF">EA71_02918</name>
</gene>
<evidence type="ECO:0000313" key="4">
    <source>
        <dbReference type="EMBL" id="RCA09601.1"/>
    </source>
</evidence>